<dbReference type="EMBL" id="MU157828">
    <property type="protein sequence ID" value="KAF9533686.1"/>
    <property type="molecule type" value="Genomic_DNA"/>
</dbReference>
<evidence type="ECO:0000256" key="1">
    <source>
        <dbReference type="ARBA" id="ARBA00006217"/>
    </source>
</evidence>
<dbReference type="EC" id="4.2.1.1" evidence="5"/>
<evidence type="ECO:0000256" key="4">
    <source>
        <dbReference type="PIRSR" id="PIRSR601765-1"/>
    </source>
</evidence>
<dbReference type="InterPro" id="IPR036874">
    <property type="entry name" value="Carbonic_anhydrase_sf"/>
</dbReference>
<dbReference type="AlphaFoldDB" id="A0A9P6JUQ6"/>
<evidence type="ECO:0000313" key="7">
    <source>
        <dbReference type="Proteomes" id="UP000807306"/>
    </source>
</evidence>
<comment type="cofactor">
    <cofactor evidence="4">
        <name>Zn(2+)</name>
        <dbReference type="ChEBI" id="CHEBI:29105"/>
    </cofactor>
    <text evidence="4">Binds 1 zinc ion per subunit.</text>
</comment>
<dbReference type="CDD" id="cd03379">
    <property type="entry name" value="beta_CA_cladeD"/>
    <property type="match status" value="1"/>
</dbReference>
<dbReference type="InterPro" id="IPR001765">
    <property type="entry name" value="Carbonic_anhydrase"/>
</dbReference>
<keyword evidence="3 4" id="KW-0862">Zinc</keyword>
<keyword evidence="2 4" id="KW-0479">Metal-binding</keyword>
<evidence type="ECO:0000256" key="2">
    <source>
        <dbReference type="ARBA" id="ARBA00022723"/>
    </source>
</evidence>
<dbReference type="Proteomes" id="UP000807306">
    <property type="component" value="Unassembled WGS sequence"/>
</dbReference>
<dbReference type="SMART" id="SM00947">
    <property type="entry name" value="Pro_CA"/>
    <property type="match status" value="1"/>
</dbReference>
<keyword evidence="5" id="KW-0456">Lyase</keyword>
<feature type="binding site" evidence="4">
    <location>
        <position position="91"/>
    </location>
    <ligand>
        <name>Zn(2+)</name>
        <dbReference type="ChEBI" id="CHEBI:29105"/>
    </ligand>
</feature>
<name>A0A9P6JUQ6_9AGAR</name>
<dbReference type="PANTHER" id="PTHR43175:SF3">
    <property type="entry name" value="CARBON DISULFIDE HYDROLASE"/>
    <property type="match status" value="1"/>
</dbReference>
<keyword evidence="7" id="KW-1185">Reference proteome</keyword>
<dbReference type="SUPFAM" id="SSF53056">
    <property type="entry name" value="beta-carbonic anhydrase, cab"/>
    <property type="match status" value="1"/>
</dbReference>
<evidence type="ECO:0000256" key="5">
    <source>
        <dbReference type="RuleBase" id="RU003956"/>
    </source>
</evidence>
<protein>
    <recommendedName>
        <fullName evidence="5">Carbonic anhydrase</fullName>
        <ecNumber evidence="5">4.2.1.1</ecNumber>
    </recommendedName>
    <alternativeName>
        <fullName evidence="5">Carbonate dehydratase</fullName>
    </alternativeName>
</protein>
<dbReference type="Pfam" id="PF00484">
    <property type="entry name" value="Pro_CA"/>
    <property type="match status" value="1"/>
</dbReference>
<reference evidence="6" key="1">
    <citation type="submission" date="2020-11" db="EMBL/GenBank/DDBJ databases">
        <authorList>
            <consortium name="DOE Joint Genome Institute"/>
            <person name="Ahrendt S."/>
            <person name="Riley R."/>
            <person name="Andreopoulos W."/>
            <person name="Labutti K."/>
            <person name="Pangilinan J."/>
            <person name="Ruiz-Duenas F.J."/>
            <person name="Barrasa J.M."/>
            <person name="Sanchez-Garcia M."/>
            <person name="Camarero S."/>
            <person name="Miyauchi S."/>
            <person name="Serrano A."/>
            <person name="Linde D."/>
            <person name="Babiker R."/>
            <person name="Drula E."/>
            <person name="Ayuso-Fernandez I."/>
            <person name="Pacheco R."/>
            <person name="Padilla G."/>
            <person name="Ferreira P."/>
            <person name="Barriuso J."/>
            <person name="Kellner H."/>
            <person name="Castanera R."/>
            <person name="Alfaro M."/>
            <person name="Ramirez L."/>
            <person name="Pisabarro A.G."/>
            <person name="Kuo A."/>
            <person name="Tritt A."/>
            <person name="Lipzen A."/>
            <person name="He G."/>
            <person name="Yan M."/>
            <person name="Ng V."/>
            <person name="Cullen D."/>
            <person name="Martin F."/>
            <person name="Rosso M.-N."/>
            <person name="Henrissat B."/>
            <person name="Hibbett D."/>
            <person name="Martinez A.T."/>
            <person name="Grigoriev I.V."/>
        </authorList>
    </citation>
    <scope>NUCLEOTIDE SEQUENCE</scope>
    <source>
        <strain evidence="6">CBS 506.95</strain>
    </source>
</reference>
<dbReference type="PANTHER" id="PTHR43175">
    <property type="entry name" value="CARBONIC ANHYDRASE"/>
    <property type="match status" value="1"/>
</dbReference>
<comment type="caution">
    <text evidence="6">The sequence shown here is derived from an EMBL/GenBank/DDBJ whole genome shotgun (WGS) entry which is preliminary data.</text>
</comment>
<feature type="binding site" evidence="4">
    <location>
        <position position="88"/>
    </location>
    <ligand>
        <name>Zn(2+)</name>
        <dbReference type="ChEBI" id="CHEBI:29105"/>
    </ligand>
</feature>
<comment type="similarity">
    <text evidence="1 5">Belongs to the beta-class carbonic anhydrase family.</text>
</comment>
<evidence type="ECO:0000313" key="6">
    <source>
        <dbReference type="EMBL" id="KAF9533686.1"/>
    </source>
</evidence>
<comment type="catalytic activity">
    <reaction evidence="5">
        <text>hydrogencarbonate + H(+) = CO2 + H2O</text>
        <dbReference type="Rhea" id="RHEA:10748"/>
        <dbReference type="ChEBI" id="CHEBI:15377"/>
        <dbReference type="ChEBI" id="CHEBI:15378"/>
        <dbReference type="ChEBI" id="CHEBI:16526"/>
        <dbReference type="ChEBI" id="CHEBI:17544"/>
        <dbReference type="EC" id="4.2.1.1"/>
    </reaction>
</comment>
<dbReference type="GO" id="GO:0008270">
    <property type="term" value="F:zinc ion binding"/>
    <property type="evidence" value="ECO:0007669"/>
    <property type="project" value="UniProtKB-UniRule"/>
</dbReference>
<gene>
    <name evidence="6" type="ORF">CPB83DRAFT_805806</name>
</gene>
<dbReference type="Gene3D" id="3.40.1050.10">
    <property type="entry name" value="Carbonic anhydrase"/>
    <property type="match status" value="1"/>
</dbReference>
<feature type="binding site" evidence="4">
    <location>
        <position position="38"/>
    </location>
    <ligand>
        <name>Zn(2+)</name>
        <dbReference type="ChEBI" id="CHEBI:29105"/>
    </ligand>
</feature>
<comment type="function">
    <text evidence="5">Reversible hydration of carbon dioxide.</text>
</comment>
<dbReference type="GO" id="GO:0004089">
    <property type="term" value="F:carbonate dehydratase activity"/>
    <property type="evidence" value="ECO:0007669"/>
    <property type="project" value="UniProtKB-UniRule"/>
</dbReference>
<organism evidence="6 7">
    <name type="scientific">Crepidotus variabilis</name>
    <dbReference type="NCBI Taxonomy" id="179855"/>
    <lineage>
        <taxon>Eukaryota</taxon>
        <taxon>Fungi</taxon>
        <taxon>Dikarya</taxon>
        <taxon>Basidiomycota</taxon>
        <taxon>Agaricomycotina</taxon>
        <taxon>Agaricomycetes</taxon>
        <taxon>Agaricomycetidae</taxon>
        <taxon>Agaricales</taxon>
        <taxon>Agaricineae</taxon>
        <taxon>Crepidotaceae</taxon>
        <taxon>Crepidotus</taxon>
    </lineage>
</organism>
<proteinExistence type="inferred from homology"/>
<sequence>MEYAIDFEANNAKFQKEGFPGQQPLRPSKHVAIVSCMDARLDMHKALGVAIGEANLIQNAGGRTTEALRSLVVSQQLLGTKEIHVIHHTGCGMLIFTNTELRNKIKQDLGTSAADAAGAVDFLPFPDVDQSVRDDVKFLKDSPLIMDVPIQGWVYQIEDGKIRKVD</sequence>
<accession>A0A9P6JUQ6</accession>
<evidence type="ECO:0000256" key="3">
    <source>
        <dbReference type="ARBA" id="ARBA00022833"/>
    </source>
</evidence>
<feature type="binding site" evidence="4">
    <location>
        <position position="36"/>
    </location>
    <ligand>
        <name>Zn(2+)</name>
        <dbReference type="ChEBI" id="CHEBI:29105"/>
    </ligand>
</feature>
<dbReference type="OrthoDB" id="10248475at2759"/>